<reference evidence="2 3" key="1">
    <citation type="submission" date="2013-07" db="EMBL/GenBank/DDBJ databases">
        <title>Comparative Genomic and Metabolomic Analysis of Twelve Strains of Pseudoalteromonas luteoviolacea.</title>
        <authorList>
            <person name="Vynne N.G."/>
            <person name="Mansson M."/>
            <person name="Gram L."/>
        </authorList>
    </citation>
    <scope>NUCLEOTIDE SEQUENCE [LARGE SCALE GENOMIC DNA]</scope>
    <source>
        <strain evidence="2 3">DSM 6061</strain>
    </source>
</reference>
<keyword evidence="3" id="KW-1185">Reference proteome</keyword>
<evidence type="ECO:0000313" key="3">
    <source>
        <dbReference type="Proteomes" id="UP000076643"/>
    </source>
</evidence>
<sequence>MKILNTSKLKAIYGGLNSSSPDLPHRSMANLQPNKAQKTPSSIKKGIN</sequence>
<dbReference type="PATRIC" id="fig|1365250.3.peg.191"/>
<protein>
    <recommendedName>
        <fullName evidence="4">Bacteriocin</fullName>
    </recommendedName>
</protein>
<comment type="caution">
    <text evidence="2">The sequence shown here is derived from an EMBL/GenBank/DDBJ whole genome shotgun (WGS) entry which is preliminary data.</text>
</comment>
<dbReference type="AlphaFoldDB" id="A0A162ACF8"/>
<evidence type="ECO:0000256" key="1">
    <source>
        <dbReference type="SAM" id="MobiDB-lite"/>
    </source>
</evidence>
<accession>A0A162ACF8</accession>
<name>A0A162ACF8_9GAMM</name>
<gene>
    <name evidence="2" type="ORF">N475_06545</name>
</gene>
<organism evidence="2 3">
    <name type="scientific">Pseudoalteromonas luteoviolacea DSM 6061</name>
    <dbReference type="NCBI Taxonomy" id="1365250"/>
    <lineage>
        <taxon>Bacteria</taxon>
        <taxon>Pseudomonadati</taxon>
        <taxon>Pseudomonadota</taxon>
        <taxon>Gammaproteobacteria</taxon>
        <taxon>Alteromonadales</taxon>
        <taxon>Pseudoalteromonadaceae</taxon>
        <taxon>Pseudoalteromonas</taxon>
    </lineage>
</organism>
<proteinExistence type="predicted"/>
<feature type="region of interest" description="Disordered" evidence="1">
    <location>
        <begin position="14"/>
        <end position="48"/>
    </location>
</feature>
<dbReference type="Proteomes" id="UP000076643">
    <property type="component" value="Unassembled WGS sequence"/>
</dbReference>
<evidence type="ECO:0000313" key="2">
    <source>
        <dbReference type="EMBL" id="KZN47533.1"/>
    </source>
</evidence>
<feature type="compositionally biased region" description="Polar residues" evidence="1">
    <location>
        <begin position="29"/>
        <end position="42"/>
    </location>
</feature>
<dbReference type="EMBL" id="AUYB01000013">
    <property type="protein sequence ID" value="KZN47533.1"/>
    <property type="molecule type" value="Genomic_DNA"/>
</dbReference>
<evidence type="ECO:0008006" key="4">
    <source>
        <dbReference type="Google" id="ProtNLM"/>
    </source>
</evidence>